<feature type="compositionally biased region" description="Polar residues" evidence="1">
    <location>
        <begin position="399"/>
        <end position="410"/>
    </location>
</feature>
<feature type="region of interest" description="Disordered" evidence="1">
    <location>
        <begin position="443"/>
        <end position="488"/>
    </location>
</feature>
<sequence length="1187" mass="135510">MEDAGRQESDYSRVIETLIETFGEVVSEDVVHAVVENCGGNLNESADAIMSLTLDSKSHISSSNTKHNSNIEQPPNLNMDGDSMKDMGEVPEKKCHSQSYNKCEVSHKQNRINKPSNLSTEANVQPSISYARASQGEAPQTQKGKQIMPTTNAGFNIWTNQFREILSHHNKGSRLLIIMRGAPGSGKSFLAKQIIEMTVGANFSNYKKHILSTDDYFMVRGVYQFEKSKLSDAHIWNQSRARTAMMRGLSPVIIDNTNIELWEMEPYVRDAVRNGYVIEVLEPNTPWAKKANQLSRKNIHGVPFQSIKRMLDNFQNGVTGEYLRNYYRLCYPENMVPPVLRNFPPMPVEIPVEPTLGKNNSSPVTDRNNESITQESLPVQTQDVISNTSSCTESEELSQDSTSKSDNSQIVEKENENRNSLPIQYTYIEEQLEEYAKVENEWENGENWEEETEKTQNNTKIDDLKKQNEIVKPKRRPKDSVESQSIQNSLPECQDWTKISMFMPPWESEDVKSNVNPAISVEKVCSSTCMEIGDTDINNSSKPHKIITAIPRDINLYYLPLDKVKIPDKRMLDKSTMTNDQAIIEGYRCQNEEKHFRAFRKLFKNINKCDLRDIFDRCCGDVNWAVDIVLDGVANKQLLIQDEDDSSDIEEEISGQCECVAAYNVIPDVISASSTKEDHTSEAVVENVTSTPRKVKKEVVITESSIQLKRQIEKNVVIADNHYSEHCLKIRKIRRGEASQAEVNVCENVENSDNTQNFENVFPSTSKVGSEVNYLDTENVEHDNLNTESDDDDETGFDYVEKTVNIELGSHFVTQLDEFFGRRGMIYPENIIPKINIPLSILNEINALWMESLMDQLDKVTKQTQLMVLQDEEFARQLALKEEELALAGKEPEVPDFKEIMDLDFALSLYQKDVEEWRNKEPNDLAAKLTREKLYNLFPDISPNVLSELLMAYDNNFQATVEVLLMSTGQTRVLEMENGINKFVMKKEIQRQGKLLKEQKKALSEVEWPFLPRVDTVDMSIVEKYRDEAEQHLARRNLSYQKAQDYIQRGMTQVAAYYSELAALHKQKYEQANSLAAASLIQVHASNNPDNSTIDLHYLRVGEARESLDLFLDAHIQKLREIQHRSNLRHQNLYFITGRGLHSNGRPRVKPAIKKRLQERNLAFSERNPGLLAARVSADDKLSHQIG</sequence>
<protein>
    <submittedName>
        <fullName evidence="4">(apollo) hypothetical protein</fullName>
    </submittedName>
</protein>
<dbReference type="InterPro" id="IPR052772">
    <property type="entry name" value="Endo/PolyKinase_Domain-Protein"/>
</dbReference>
<feature type="domain" description="CUE" evidence="3">
    <location>
        <begin position="926"/>
        <end position="968"/>
    </location>
</feature>
<dbReference type="GO" id="GO:0005634">
    <property type="term" value="C:nucleus"/>
    <property type="evidence" value="ECO:0007669"/>
    <property type="project" value="TreeGrafter"/>
</dbReference>
<dbReference type="InterPro" id="IPR013899">
    <property type="entry name" value="DUF1771"/>
</dbReference>
<evidence type="ECO:0000313" key="5">
    <source>
        <dbReference type="Proteomes" id="UP000691718"/>
    </source>
</evidence>
<reference evidence="4" key="1">
    <citation type="submission" date="2021-04" db="EMBL/GenBank/DDBJ databases">
        <authorList>
            <person name="Tunstrom K."/>
        </authorList>
    </citation>
    <scope>NUCLEOTIDE SEQUENCE</scope>
</reference>
<feature type="compositionally biased region" description="Acidic residues" evidence="1">
    <location>
        <begin position="443"/>
        <end position="452"/>
    </location>
</feature>
<dbReference type="GO" id="GO:0043130">
    <property type="term" value="F:ubiquitin binding"/>
    <property type="evidence" value="ECO:0007669"/>
    <property type="project" value="InterPro"/>
</dbReference>
<dbReference type="PANTHER" id="PTHR46535">
    <property type="entry name" value="NEDD4-BINDING PROTEIN 2"/>
    <property type="match status" value="1"/>
</dbReference>
<dbReference type="SMART" id="SM01162">
    <property type="entry name" value="DUF1771"/>
    <property type="match status" value="1"/>
</dbReference>
<dbReference type="GO" id="GO:0004519">
    <property type="term" value="F:endonuclease activity"/>
    <property type="evidence" value="ECO:0007669"/>
    <property type="project" value="TreeGrafter"/>
</dbReference>
<evidence type="ECO:0000259" key="2">
    <source>
        <dbReference type="PROSITE" id="PS50828"/>
    </source>
</evidence>
<dbReference type="Proteomes" id="UP000691718">
    <property type="component" value="Unassembled WGS sequence"/>
</dbReference>
<dbReference type="CDD" id="cd14279">
    <property type="entry name" value="CUE"/>
    <property type="match status" value="1"/>
</dbReference>
<evidence type="ECO:0000313" key="4">
    <source>
        <dbReference type="EMBL" id="CAG5028673.1"/>
    </source>
</evidence>
<dbReference type="PROSITE" id="PS50828">
    <property type="entry name" value="SMR"/>
    <property type="match status" value="1"/>
</dbReference>
<dbReference type="PANTHER" id="PTHR46535:SF1">
    <property type="entry name" value="NEDD4-BINDING PROTEIN 2"/>
    <property type="match status" value="1"/>
</dbReference>
<feature type="compositionally biased region" description="Polar residues" evidence="1">
    <location>
        <begin position="357"/>
        <end position="392"/>
    </location>
</feature>
<dbReference type="AlphaFoldDB" id="A0A8S3XJZ9"/>
<dbReference type="PROSITE" id="PS51140">
    <property type="entry name" value="CUE"/>
    <property type="match status" value="1"/>
</dbReference>
<feature type="domain" description="Smr" evidence="2">
    <location>
        <begin position="1094"/>
        <end position="1177"/>
    </location>
</feature>
<dbReference type="Pfam" id="PF02845">
    <property type="entry name" value="CUE"/>
    <property type="match status" value="1"/>
</dbReference>
<dbReference type="OrthoDB" id="3231855at2759"/>
<dbReference type="InterPro" id="IPR003892">
    <property type="entry name" value="CUE"/>
</dbReference>
<evidence type="ECO:0000256" key="1">
    <source>
        <dbReference type="SAM" id="MobiDB-lite"/>
    </source>
</evidence>
<keyword evidence="5" id="KW-1185">Reference proteome</keyword>
<name>A0A8S3XJZ9_PARAO</name>
<comment type="caution">
    <text evidence="4">The sequence shown here is derived from an EMBL/GenBank/DDBJ whole genome shotgun (WGS) entry which is preliminary data.</text>
</comment>
<proteinExistence type="predicted"/>
<dbReference type="SMART" id="SM00463">
    <property type="entry name" value="SMR"/>
    <property type="match status" value="1"/>
</dbReference>
<dbReference type="Pfam" id="PF13671">
    <property type="entry name" value="AAA_33"/>
    <property type="match status" value="1"/>
</dbReference>
<feature type="compositionally biased region" description="Polar residues" evidence="1">
    <location>
        <begin position="112"/>
        <end position="122"/>
    </location>
</feature>
<feature type="compositionally biased region" description="Basic and acidic residues" evidence="1">
    <location>
        <begin position="460"/>
        <end position="472"/>
    </location>
</feature>
<feature type="region of interest" description="Disordered" evidence="1">
    <location>
        <begin position="95"/>
        <end position="122"/>
    </location>
</feature>
<accession>A0A8S3XJZ9</accession>
<dbReference type="Pfam" id="PF08590">
    <property type="entry name" value="DUF1771"/>
    <property type="match status" value="1"/>
</dbReference>
<dbReference type="InterPro" id="IPR002625">
    <property type="entry name" value="Smr_dom"/>
</dbReference>
<dbReference type="EMBL" id="CAJQZP010001196">
    <property type="protein sequence ID" value="CAG5028673.1"/>
    <property type="molecule type" value="Genomic_DNA"/>
</dbReference>
<gene>
    <name evidence="4" type="ORF">PAPOLLO_LOCUS19105</name>
</gene>
<organism evidence="4 5">
    <name type="scientific">Parnassius apollo</name>
    <name type="common">Apollo butterfly</name>
    <name type="synonym">Papilio apollo</name>
    <dbReference type="NCBI Taxonomy" id="110799"/>
    <lineage>
        <taxon>Eukaryota</taxon>
        <taxon>Metazoa</taxon>
        <taxon>Ecdysozoa</taxon>
        <taxon>Arthropoda</taxon>
        <taxon>Hexapoda</taxon>
        <taxon>Insecta</taxon>
        <taxon>Pterygota</taxon>
        <taxon>Neoptera</taxon>
        <taxon>Endopterygota</taxon>
        <taxon>Lepidoptera</taxon>
        <taxon>Glossata</taxon>
        <taxon>Ditrysia</taxon>
        <taxon>Papilionoidea</taxon>
        <taxon>Papilionidae</taxon>
        <taxon>Parnassiinae</taxon>
        <taxon>Parnassini</taxon>
        <taxon>Parnassius</taxon>
        <taxon>Parnassius</taxon>
    </lineage>
</organism>
<evidence type="ECO:0000259" key="3">
    <source>
        <dbReference type="PROSITE" id="PS51140"/>
    </source>
</evidence>
<feature type="region of interest" description="Disordered" evidence="1">
    <location>
        <begin position="353"/>
        <end position="417"/>
    </location>
</feature>